<dbReference type="GO" id="GO:0016491">
    <property type="term" value="F:oxidoreductase activity"/>
    <property type="evidence" value="ECO:0007669"/>
    <property type="project" value="UniProtKB-KW"/>
</dbReference>
<dbReference type="InterPro" id="IPR050432">
    <property type="entry name" value="FAD-linked_Oxidoreductases_BP"/>
</dbReference>
<keyword evidence="5" id="KW-1185">Reference proteome</keyword>
<protein>
    <submittedName>
        <fullName evidence="4">FAD/FMN-containing dehydrogenase</fullName>
    </submittedName>
</protein>
<organism evidence="4 5">
    <name type="scientific">Thermoflavifilum thermophilum</name>
    <dbReference type="NCBI Taxonomy" id="1393122"/>
    <lineage>
        <taxon>Bacteria</taxon>
        <taxon>Pseudomonadati</taxon>
        <taxon>Bacteroidota</taxon>
        <taxon>Chitinophagia</taxon>
        <taxon>Chitinophagales</taxon>
        <taxon>Chitinophagaceae</taxon>
        <taxon>Thermoflavifilum</taxon>
    </lineage>
</organism>
<dbReference type="InterPro" id="IPR016166">
    <property type="entry name" value="FAD-bd_PCMH"/>
</dbReference>
<evidence type="ECO:0000313" key="4">
    <source>
        <dbReference type="EMBL" id="SFV33032.1"/>
    </source>
</evidence>
<feature type="domain" description="FAD-binding PCMH-type" evidence="3">
    <location>
        <begin position="11"/>
        <end position="176"/>
    </location>
</feature>
<comment type="similarity">
    <text evidence="1">Belongs to the oxygen-dependent FAD-linked oxidoreductase family.</text>
</comment>
<evidence type="ECO:0000256" key="1">
    <source>
        <dbReference type="ARBA" id="ARBA00005466"/>
    </source>
</evidence>
<dbReference type="OrthoDB" id="545125at2"/>
<sequence length="460" mass="53026">MKRKITNWGNYPAVESELYHFRTEEELKKLIGLPSVIARGNGRCYGDSSLAPFILSTLHFNKALSFDMESGIFECEGGMLLDDILQIIVPKGWFLPVSPGTKYITVGGAIASNIHGKNHHIDGTFCRHLIEMDVLTADGNIYTCTPYQQSDLFHATCGGMGLTGIILRAKFYLKRIETSYIKQTQIKARDLFEILDLFETYRSQPYTMAWIDCLKQGKHVGRSIMMMGETATREHLKQSHIATALGVHPQKHISFPVNMPSFVLNPFSVRAFNQVFYMKNWKKEIHNIVHYDPFFYPLDKILHWNRGYGKKGFIQYQFVLPIENSKIGLIDILKRINRYGIGSFLAVLKLFGKDESFFSFPMEGYTLALDFPMKQGLLPFLDELDQVVLDYGGRLYLTKDARMKPEIFWKGYPNAESWYEIMIKYNKSYKFRSSQSDRLEITVPANKKNYANSTHIRSHF</sequence>
<gene>
    <name evidence="4" type="ORF">SAMN05660895_1534</name>
</gene>
<dbReference type="PROSITE" id="PS51387">
    <property type="entry name" value="FAD_PCMH"/>
    <property type="match status" value="1"/>
</dbReference>
<dbReference type="PANTHER" id="PTHR13878">
    <property type="entry name" value="GULONOLACTONE OXIDASE"/>
    <property type="match status" value="1"/>
</dbReference>
<evidence type="ECO:0000259" key="3">
    <source>
        <dbReference type="PROSITE" id="PS51387"/>
    </source>
</evidence>
<dbReference type="PANTHER" id="PTHR13878:SF53">
    <property type="entry name" value="CYTOKININ DEHYDROGENASE 6"/>
    <property type="match status" value="1"/>
</dbReference>
<dbReference type="GO" id="GO:0071949">
    <property type="term" value="F:FAD binding"/>
    <property type="evidence" value="ECO:0007669"/>
    <property type="project" value="InterPro"/>
</dbReference>
<name>A0A1I7NEE3_9BACT</name>
<dbReference type="AlphaFoldDB" id="A0A1I7NEE3"/>
<dbReference type="Pfam" id="PF01565">
    <property type="entry name" value="FAD_binding_4"/>
    <property type="match status" value="1"/>
</dbReference>
<dbReference type="STRING" id="1393122.SAMN05660895_1534"/>
<accession>A0A1I7NEE3</accession>
<dbReference type="SUPFAM" id="SSF56176">
    <property type="entry name" value="FAD-binding/transporter-associated domain-like"/>
    <property type="match status" value="1"/>
</dbReference>
<dbReference type="Gene3D" id="3.30.465.10">
    <property type="match status" value="1"/>
</dbReference>
<keyword evidence="2" id="KW-0560">Oxidoreductase</keyword>
<dbReference type="InterPro" id="IPR006094">
    <property type="entry name" value="Oxid_FAD_bind_N"/>
</dbReference>
<dbReference type="RefSeq" id="WP_092459520.1">
    <property type="nucleotide sequence ID" value="NZ_FPCJ01000001.1"/>
</dbReference>
<dbReference type="InterPro" id="IPR036318">
    <property type="entry name" value="FAD-bd_PCMH-like_sf"/>
</dbReference>
<evidence type="ECO:0000313" key="5">
    <source>
        <dbReference type="Proteomes" id="UP000199537"/>
    </source>
</evidence>
<evidence type="ECO:0000256" key="2">
    <source>
        <dbReference type="ARBA" id="ARBA00023002"/>
    </source>
</evidence>
<reference evidence="5" key="1">
    <citation type="submission" date="2016-10" db="EMBL/GenBank/DDBJ databases">
        <authorList>
            <person name="Varghese N."/>
            <person name="Submissions S."/>
        </authorList>
    </citation>
    <scope>NUCLEOTIDE SEQUENCE [LARGE SCALE GENOMIC DNA]</scope>
    <source>
        <strain evidence="5">DSM 14807</strain>
    </source>
</reference>
<proteinExistence type="inferred from homology"/>
<dbReference type="EMBL" id="FPCJ01000001">
    <property type="protein sequence ID" value="SFV33032.1"/>
    <property type="molecule type" value="Genomic_DNA"/>
</dbReference>
<dbReference type="Proteomes" id="UP000199537">
    <property type="component" value="Unassembled WGS sequence"/>
</dbReference>
<dbReference type="InterPro" id="IPR016169">
    <property type="entry name" value="FAD-bd_PCMH_sub2"/>
</dbReference>